<evidence type="ECO:0000256" key="3">
    <source>
        <dbReference type="PROSITE-ProRule" id="PRU00464"/>
    </source>
</evidence>
<dbReference type="PANTHER" id="PTHR46648:SF1">
    <property type="entry name" value="ADENOSINE 5'-MONOPHOSPHORAMIDASE HNT1"/>
    <property type="match status" value="1"/>
</dbReference>
<dbReference type="AlphaFoldDB" id="A0A7S0DR24"/>
<dbReference type="PROSITE" id="PS51084">
    <property type="entry name" value="HIT_2"/>
    <property type="match status" value="1"/>
</dbReference>
<dbReference type="GO" id="GO:0003824">
    <property type="term" value="F:catalytic activity"/>
    <property type="evidence" value="ECO:0007669"/>
    <property type="project" value="InterPro"/>
</dbReference>
<feature type="domain" description="HIT" evidence="4">
    <location>
        <begin position="7"/>
        <end position="114"/>
    </location>
</feature>
<dbReference type="PROSITE" id="PS00892">
    <property type="entry name" value="HIT_1"/>
    <property type="match status" value="1"/>
</dbReference>
<protein>
    <recommendedName>
        <fullName evidence="4">HIT domain-containing protein</fullName>
    </recommendedName>
</protein>
<evidence type="ECO:0000259" key="4">
    <source>
        <dbReference type="PROSITE" id="PS51084"/>
    </source>
</evidence>
<dbReference type="InterPro" id="IPR001310">
    <property type="entry name" value="Histidine_triad_HIT"/>
</dbReference>
<gene>
    <name evidence="5" type="ORF">LAMO00422_LOCUS21271</name>
</gene>
<proteinExistence type="predicted"/>
<reference evidence="5" key="1">
    <citation type="submission" date="2021-01" db="EMBL/GenBank/DDBJ databases">
        <authorList>
            <person name="Corre E."/>
            <person name="Pelletier E."/>
            <person name="Niang G."/>
            <person name="Scheremetjew M."/>
            <person name="Finn R."/>
            <person name="Kale V."/>
            <person name="Holt S."/>
            <person name="Cochrane G."/>
            <person name="Meng A."/>
            <person name="Brown T."/>
            <person name="Cohen L."/>
        </authorList>
    </citation>
    <scope>NUCLEOTIDE SEQUENCE</scope>
    <source>
        <strain evidence="5">CCMP2058</strain>
    </source>
</reference>
<organism evidence="5">
    <name type="scientific">Amorphochlora amoebiformis</name>
    <dbReference type="NCBI Taxonomy" id="1561963"/>
    <lineage>
        <taxon>Eukaryota</taxon>
        <taxon>Sar</taxon>
        <taxon>Rhizaria</taxon>
        <taxon>Cercozoa</taxon>
        <taxon>Chlorarachniophyceae</taxon>
        <taxon>Amorphochlora</taxon>
    </lineage>
</organism>
<accession>A0A7S0DR24</accession>
<name>A0A7S0DR24_9EUKA</name>
<dbReference type="InterPro" id="IPR039384">
    <property type="entry name" value="HINT"/>
</dbReference>
<dbReference type="SUPFAM" id="SSF54197">
    <property type="entry name" value="HIT-like"/>
    <property type="match status" value="1"/>
</dbReference>
<dbReference type="InterPro" id="IPR036265">
    <property type="entry name" value="HIT-like_sf"/>
</dbReference>
<dbReference type="PRINTS" id="PR00332">
    <property type="entry name" value="HISTRIAD"/>
</dbReference>
<dbReference type="EMBL" id="HBEM01031214">
    <property type="protein sequence ID" value="CAD8462311.1"/>
    <property type="molecule type" value="Transcribed_RNA"/>
</dbReference>
<dbReference type="CDD" id="cd01277">
    <property type="entry name" value="HINT_subgroup"/>
    <property type="match status" value="1"/>
</dbReference>
<dbReference type="Pfam" id="PF01230">
    <property type="entry name" value="HIT"/>
    <property type="match status" value="1"/>
</dbReference>
<dbReference type="InterPro" id="IPR011146">
    <property type="entry name" value="HIT-like"/>
</dbReference>
<feature type="active site" description="Tele-AMP-histidine intermediate" evidence="1">
    <location>
        <position position="101"/>
    </location>
</feature>
<evidence type="ECO:0000256" key="2">
    <source>
        <dbReference type="PIRSR" id="PIRSR601310-3"/>
    </source>
</evidence>
<dbReference type="Gene3D" id="3.30.428.10">
    <property type="entry name" value="HIT-like"/>
    <property type="match status" value="1"/>
</dbReference>
<evidence type="ECO:0000256" key="1">
    <source>
        <dbReference type="PIRSR" id="PIRSR601310-1"/>
    </source>
</evidence>
<dbReference type="GO" id="GO:0009117">
    <property type="term" value="P:nucleotide metabolic process"/>
    <property type="evidence" value="ECO:0007669"/>
    <property type="project" value="TreeGrafter"/>
</dbReference>
<dbReference type="PANTHER" id="PTHR46648">
    <property type="entry name" value="HIT FAMILY PROTEIN 1"/>
    <property type="match status" value="1"/>
</dbReference>
<evidence type="ECO:0000313" key="5">
    <source>
        <dbReference type="EMBL" id="CAD8462311.1"/>
    </source>
</evidence>
<sequence>MSGLENLFVNIAEGKIPSYKVYEDDLVFAFLDINPIAPGHTLVIPKKRYVTLDQLPEKTAAAIGAVLPKIARAIIKATGCKHYNILQNNGSIAHQVVPHVHFHIIPKPSKEQGLGVGWPQGKLDKSEAEGLTKKITAAM</sequence>
<feature type="short sequence motif" description="Histidine triad motif" evidence="2 3">
    <location>
        <begin position="99"/>
        <end position="103"/>
    </location>
</feature>
<dbReference type="InterPro" id="IPR019808">
    <property type="entry name" value="Histidine_triad_CS"/>
</dbReference>